<keyword evidence="5" id="KW-0862">Zinc</keyword>
<evidence type="ECO:0000256" key="9">
    <source>
        <dbReference type="ARBA" id="ARBA00023242"/>
    </source>
</evidence>
<keyword evidence="8" id="KW-0804">Transcription</keyword>
<evidence type="ECO:0000256" key="1">
    <source>
        <dbReference type="ARBA" id="ARBA00004123"/>
    </source>
</evidence>
<feature type="domain" description="C2H2-type" evidence="12">
    <location>
        <begin position="154"/>
        <end position="182"/>
    </location>
</feature>
<dbReference type="InterPro" id="IPR013087">
    <property type="entry name" value="Znf_C2H2_type"/>
</dbReference>
<dbReference type="EnsemblMetazoa" id="ASIC014802-RA">
    <property type="protein sequence ID" value="ASIC014802-PA"/>
    <property type="gene ID" value="ASIC014802"/>
</dbReference>
<evidence type="ECO:0000256" key="4">
    <source>
        <dbReference type="ARBA" id="ARBA00022771"/>
    </source>
</evidence>
<dbReference type="PROSITE" id="PS50157">
    <property type="entry name" value="ZINC_FINGER_C2H2_2"/>
    <property type="match status" value="6"/>
</dbReference>
<reference evidence="14" key="2">
    <citation type="submission" date="2020-05" db="UniProtKB">
        <authorList>
            <consortium name="EnsemblMetazoa"/>
        </authorList>
    </citation>
    <scope>IDENTIFICATION</scope>
</reference>
<dbReference type="AlphaFoldDB" id="A0A084W9A3"/>
<dbReference type="SUPFAM" id="SSF57667">
    <property type="entry name" value="beta-beta-alpha zinc fingers"/>
    <property type="match status" value="3"/>
</dbReference>
<dbReference type="STRING" id="74873.A0A084W9A3"/>
<keyword evidence="4 10" id="KW-0863">Zinc-finger</keyword>
<feature type="domain" description="C2H2-type" evidence="12">
    <location>
        <begin position="183"/>
        <end position="210"/>
    </location>
</feature>
<feature type="domain" description="C2H2-type" evidence="12">
    <location>
        <begin position="126"/>
        <end position="153"/>
    </location>
</feature>
<dbReference type="PANTHER" id="PTHR16515:SF21">
    <property type="entry name" value="PR DOMAIN ZINC FINGER PROTEIN 13"/>
    <property type="match status" value="1"/>
</dbReference>
<comment type="subcellular location">
    <subcellularLocation>
        <location evidence="1">Nucleus</location>
    </subcellularLocation>
</comment>
<dbReference type="OrthoDB" id="6077919at2759"/>
<keyword evidence="9" id="KW-0539">Nucleus</keyword>
<feature type="compositionally biased region" description="Polar residues" evidence="11">
    <location>
        <begin position="209"/>
        <end position="221"/>
    </location>
</feature>
<keyword evidence="7" id="KW-0238">DNA-binding</keyword>
<dbReference type="GO" id="GO:0008270">
    <property type="term" value="F:zinc ion binding"/>
    <property type="evidence" value="ECO:0007669"/>
    <property type="project" value="UniProtKB-KW"/>
</dbReference>
<dbReference type="PANTHER" id="PTHR16515">
    <property type="entry name" value="PR DOMAIN ZINC FINGER PROTEIN"/>
    <property type="match status" value="1"/>
</dbReference>
<dbReference type="EMBL" id="ATLV01021661">
    <property type="status" value="NOT_ANNOTATED_CDS"/>
    <property type="molecule type" value="Genomic_DNA"/>
</dbReference>
<dbReference type="Gene3D" id="3.30.160.60">
    <property type="entry name" value="Classic Zinc Finger"/>
    <property type="match status" value="6"/>
</dbReference>
<evidence type="ECO:0000259" key="12">
    <source>
        <dbReference type="PROSITE" id="PS50157"/>
    </source>
</evidence>
<evidence type="ECO:0000256" key="6">
    <source>
        <dbReference type="ARBA" id="ARBA00023015"/>
    </source>
</evidence>
<dbReference type="Proteomes" id="UP000030765">
    <property type="component" value="Unassembled WGS sequence"/>
</dbReference>
<dbReference type="VEuPathDB" id="VectorBase:ASIS011096"/>
<dbReference type="SMART" id="SM00355">
    <property type="entry name" value="ZnF_C2H2"/>
    <property type="match status" value="6"/>
</dbReference>
<name>A0A084W9A3_ANOSI</name>
<keyword evidence="15" id="KW-1185">Reference proteome</keyword>
<dbReference type="Pfam" id="PF00096">
    <property type="entry name" value="zf-C2H2"/>
    <property type="match status" value="3"/>
</dbReference>
<evidence type="ECO:0000256" key="10">
    <source>
        <dbReference type="PROSITE-ProRule" id="PRU00042"/>
    </source>
</evidence>
<evidence type="ECO:0000256" key="2">
    <source>
        <dbReference type="ARBA" id="ARBA00022723"/>
    </source>
</evidence>
<dbReference type="FunFam" id="3.30.160.60:FF:000325">
    <property type="entry name" value="ZFP90 zinc finger protein"/>
    <property type="match status" value="1"/>
</dbReference>
<dbReference type="GO" id="GO:0003677">
    <property type="term" value="F:DNA binding"/>
    <property type="evidence" value="ECO:0007669"/>
    <property type="project" value="UniProtKB-KW"/>
</dbReference>
<feature type="region of interest" description="Disordered" evidence="11">
    <location>
        <begin position="208"/>
        <end position="259"/>
    </location>
</feature>
<evidence type="ECO:0000313" key="14">
    <source>
        <dbReference type="EnsemblMetazoa" id="ASIC014802-PA"/>
    </source>
</evidence>
<evidence type="ECO:0000256" key="3">
    <source>
        <dbReference type="ARBA" id="ARBA00022737"/>
    </source>
</evidence>
<evidence type="ECO:0000256" key="7">
    <source>
        <dbReference type="ARBA" id="ARBA00023125"/>
    </source>
</evidence>
<gene>
    <name evidence="13" type="ORF">ZHAS_00014802</name>
</gene>
<evidence type="ECO:0000313" key="13">
    <source>
        <dbReference type="EMBL" id="KFB46797.1"/>
    </source>
</evidence>
<dbReference type="InterPro" id="IPR050331">
    <property type="entry name" value="Zinc_finger"/>
</dbReference>
<feature type="domain" description="C2H2-type" evidence="12">
    <location>
        <begin position="263"/>
        <end position="291"/>
    </location>
</feature>
<feature type="domain" description="C2H2-type" evidence="12">
    <location>
        <begin position="98"/>
        <end position="125"/>
    </location>
</feature>
<keyword evidence="6" id="KW-0805">Transcription regulation</keyword>
<evidence type="ECO:0000313" key="15">
    <source>
        <dbReference type="Proteomes" id="UP000030765"/>
    </source>
</evidence>
<organism evidence="13">
    <name type="scientific">Anopheles sinensis</name>
    <name type="common">Mosquito</name>
    <dbReference type="NCBI Taxonomy" id="74873"/>
    <lineage>
        <taxon>Eukaryota</taxon>
        <taxon>Metazoa</taxon>
        <taxon>Ecdysozoa</taxon>
        <taxon>Arthropoda</taxon>
        <taxon>Hexapoda</taxon>
        <taxon>Insecta</taxon>
        <taxon>Pterygota</taxon>
        <taxon>Neoptera</taxon>
        <taxon>Endopterygota</taxon>
        <taxon>Diptera</taxon>
        <taxon>Nematocera</taxon>
        <taxon>Culicoidea</taxon>
        <taxon>Culicidae</taxon>
        <taxon>Anophelinae</taxon>
        <taxon>Anopheles</taxon>
    </lineage>
</organism>
<dbReference type="Pfam" id="PF13894">
    <property type="entry name" value="zf-C2H2_4"/>
    <property type="match status" value="1"/>
</dbReference>
<reference evidence="13 15" key="1">
    <citation type="journal article" date="2014" name="BMC Genomics">
        <title>Genome sequence of Anopheles sinensis provides insight into genetics basis of mosquito competence for malaria parasites.</title>
        <authorList>
            <person name="Zhou D."/>
            <person name="Zhang D."/>
            <person name="Ding G."/>
            <person name="Shi L."/>
            <person name="Hou Q."/>
            <person name="Ye Y."/>
            <person name="Xu Y."/>
            <person name="Zhou H."/>
            <person name="Xiong C."/>
            <person name="Li S."/>
            <person name="Yu J."/>
            <person name="Hong S."/>
            <person name="Yu X."/>
            <person name="Zou P."/>
            <person name="Chen C."/>
            <person name="Chang X."/>
            <person name="Wang W."/>
            <person name="Lv Y."/>
            <person name="Sun Y."/>
            <person name="Ma L."/>
            <person name="Shen B."/>
            <person name="Zhu C."/>
        </authorList>
    </citation>
    <scope>NUCLEOTIDE SEQUENCE [LARGE SCALE GENOMIC DNA]</scope>
</reference>
<sequence>MTRHRIIIDEELNVKIDSNNEETHVSLAEGESLACYSQLLTIMYVLTEPSSYGEEGTDEEWLETESFEPTIEIIPEEAPVVDPPMLEETSTKKCSKQHKCSYCPKTFSRPIRRREHENIHTGQKPYVCPSCSRPFSTSSMLFAHSQLHHGVQNHACPECGKKFNRRRNMRLHHQLVHLKEKPYACPICQRPYTDYACYRRHIKVHSHADTTASKSHISTTPGKAPKQQERKRKPVQRAPKPTKPTNCPPKGTRRKRNTLPKNHRCELCGALFARRRNVEYHVKYTHTGIKPHECEFCGKKYADITSFKRHIRAHTEIALQQDPTQGVEEIVFQRRETTGAGGQDVSVLPDLSQNTVFTSYLILNPIN</sequence>
<evidence type="ECO:0000256" key="5">
    <source>
        <dbReference type="ARBA" id="ARBA00022833"/>
    </source>
</evidence>
<proteinExistence type="predicted"/>
<dbReference type="InterPro" id="IPR036236">
    <property type="entry name" value="Znf_C2H2_sf"/>
</dbReference>
<feature type="domain" description="C2H2-type" evidence="12">
    <location>
        <begin position="292"/>
        <end position="315"/>
    </location>
</feature>
<dbReference type="EMBL" id="KE525321">
    <property type="protein sequence ID" value="KFB46797.1"/>
    <property type="molecule type" value="Genomic_DNA"/>
</dbReference>
<protein>
    <submittedName>
        <fullName evidence="13 14">Zinc finger protein ZFP69</fullName>
    </submittedName>
</protein>
<keyword evidence="3" id="KW-0677">Repeat</keyword>
<dbReference type="PROSITE" id="PS00028">
    <property type="entry name" value="ZINC_FINGER_C2H2_1"/>
    <property type="match status" value="6"/>
</dbReference>
<dbReference type="GO" id="GO:0010468">
    <property type="term" value="P:regulation of gene expression"/>
    <property type="evidence" value="ECO:0007669"/>
    <property type="project" value="TreeGrafter"/>
</dbReference>
<evidence type="ECO:0000256" key="8">
    <source>
        <dbReference type="ARBA" id="ARBA00023163"/>
    </source>
</evidence>
<dbReference type="VEuPathDB" id="VectorBase:ASIC014802"/>
<evidence type="ECO:0000256" key="11">
    <source>
        <dbReference type="SAM" id="MobiDB-lite"/>
    </source>
</evidence>
<accession>A0A084W9A3</accession>
<dbReference type="GO" id="GO:0005634">
    <property type="term" value="C:nucleus"/>
    <property type="evidence" value="ECO:0007669"/>
    <property type="project" value="UniProtKB-SubCell"/>
</dbReference>
<keyword evidence="2" id="KW-0479">Metal-binding</keyword>